<feature type="region of interest" description="Disordered" evidence="2">
    <location>
        <begin position="463"/>
        <end position="494"/>
    </location>
</feature>
<reference evidence="3 4" key="1">
    <citation type="submission" date="2019-01" db="EMBL/GenBank/DDBJ databases">
        <title>Intercellular communication is required for trap formation in the nematode-trapping fungus Duddingtonia flagrans.</title>
        <authorList>
            <person name="Youssar L."/>
            <person name="Wernet V."/>
            <person name="Hensel N."/>
            <person name="Hildebrandt H.-G."/>
            <person name="Fischer R."/>
        </authorList>
    </citation>
    <scope>NUCLEOTIDE SEQUENCE [LARGE SCALE GENOMIC DNA]</scope>
    <source>
        <strain evidence="3 4">CBS H-5679</strain>
    </source>
</reference>
<feature type="region of interest" description="Disordered" evidence="2">
    <location>
        <begin position="814"/>
        <end position="956"/>
    </location>
</feature>
<feature type="compositionally biased region" description="Pro residues" evidence="2">
    <location>
        <begin position="1515"/>
        <end position="1524"/>
    </location>
</feature>
<feature type="region of interest" description="Disordered" evidence="2">
    <location>
        <begin position="1068"/>
        <end position="1312"/>
    </location>
</feature>
<proteinExistence type="predicted"/>
<feature type="compositionally biased region" description="Polar residues" evidence="2">
    <location>
        <begin position="916"/>
        <end position="926"/>
    </location>
</feature>
<dbReference type="GeneID" id="93591508"/>
<name>A0A436ZQZ5_ARTFL</name>
<feature type="compositionally biased region" description="Pro residues" evidence="2">
    <location>
        <begin position="663"/>
        <end position="673"/>
    </location>
</feature>
<evidence type="ECO:0000256" key="1">
    <source>
        <dbReference type="SAM" id="Coils"/>
    </source>
</evidence>
<evidence type="ECO:0000313" key="4">
    <source>
        <dbReference type="Proteomes" id="UP000283090"/>
    </source>
</evidence>
<feature type="region of interest" description="Disordered" evidence="2">
    <location>
        <begin position="622"/>
        <end position="688"/>
    </location>
</feature>
<accession>A0A436ZQZ5</accession>
<feature type="compositionally biased region" description="Low complexity" evidence="2">
    <location>
        <begin position="40"/>
        <end position="56"/>
    </location>
</feature>
<protein>
    <submittedName>
        <fullName evidence="3">Uncharacterized protein</fullName>
    </submittedName>
</protein>
<feature type="compositionally biased region" description="Polar residues" evidence="2">
    <location>
        <begin position="1475"/>
        <end position="1498"/>
    </location>
</feature>
<feature type="compositionally biased region" description="Basic and acidic residues" evidence="2">
    <location>
        <begin position="98"/>
        <end position="129"/>
    </location>
</feature>
<feature type="compositionally biased region" description="Basic residues" evidence="2">
    <location>
        <begin position="1220"/>
        <end position="1229"/>
    </location>
</feature>
<feature type="compositionally biased region" description="Low complexity" evidence="2">
    <location>
        <begin position="249"/>
        <end position="259"/>
    </location>
</feature>
<dbReference type="Proteomes" id="UP000283090">
    <property type="component" value="Unassembled WGS sequence"/>
</dbReference>
<keyword evidence="4" id="KW-1185">Reference proteome</keyword>
<feature type="compositionally biased region" description="Polar residues" evidence="2">
    <location>
        <begin position="864"/>
        <end position="879"/>
    </location>
</feature>
<feature type="compositionally biased region" description="Polar residues" evidence="2">
    <location>
        <begin position="1248"/>
        <end position="1263"/>
    </location>
</feature>
<feature type="region of interest" description="Disordered" evidence="2">
    <location>
        <begin position="228"/>
        <end position="259"/>
    </location>
</feature>
<dbReference type="EMBL" id="SAEB01000012">
    <property type="protein sequence ID" value="RVD81331.1"/>
    <property type="molecule type" value="Genomic_DNA"/>
</dbReference>
<comment type="caution">
    <text evidence="3">The sequence shown here is derived from an EMBL/GenBank/DDBJ whole genome shotgun (WGS) entry which is preliminary data.</text>
</comment>
<feature type="compositionally biased region" description="Basic and acidic residues" evidence="2">
    <location>
        <begin position="467"/>
        <end position="485"/>
    </location>
</feature>
<dbReference type="VEuPathDB" id="FungiDB:DFL_009197"/>
<organism evidence="3 4">
    <name type="scientific">Arthrobotrys flagrans</name>
    <name type="common">Nematode-trapping fungus</name>
    <name type="synonym">Trichothecium flagrans</name>
    <dbReference type="NCBI Taxonomy" id="97331"/>
    <lineage>
        <taxon>Eukaryota</taxon>
        <taxon>Fungi</taxon>
        <taxon>Dikarya</taxon>
        <taxon>Ascomycota</taxon>
        <taxon>Pezizomycotina</taxon>
        <taxon>Orbiliomycetes</taxon>
        <taxon>Orbiliales</taxon>
        <taxon>Orbiliaceae</taxon>
        <taxon>Arthrobotrys</taxon>
    </lineage>
</organism>
<feature type="compositionally biased region" description="Polar residues" evidence="2">
    <location>
        <begin position="837"/>
        <end position="846"/>
    </location>
</feature>
<gene>
    <name evidence="3" type="ORF">DFL_009197</name>
</gene>
<keyword evidence="1" id="KW-0175">Coiled coil</keyword>
<feature type="compositionally biased region" description="Basic and acidic residues" evidence="2">
    <location>
        <begin position="640"/>
        <end position="649"/>
    </location>
</feature>
<feature type="compositionally biased region" description="Polar residues" evidence="2">
    <location>
        <begin position="130"/>
        <end position="164"/>
    </location>
</feature>
<dbReference type="RefSeq" id="XP_067486875.1">
    <property type="nucleotide sequence ID" value="XM_067639047.1"/>
</dbReference>
<feature type="compositionally biased region" description="Basic and acidic residues" evidence="2">
    <location>
        <begin position="1076"/>
        <end position="1117"/>
    </location>
</feature>
<feature type="compositionally biased region" description="Polar residues" evidence="2">
    <location>
        <begin position="887"/>
        <end position="900"/>
    </location>
</feature>
<sequence length="2176" mass="244900">MDDPDERSGIQKYYDDEALFEEVMRKQYMGYLDLTPDPASPSQSSSYGYQSGQPASHASKASLTPYGTGNGSGTAPVFRPPFLDNPKYPSMASPRQAPRIDRPCDDLLEYLRHEHLDTTRPRRVKDASTTKDSSVTMNSPATNNPFAANNSSIDKDSSTTQNPSPLKKTTPVLAEPKVRYRGVSDDPRSPSLKGVPDWYIDAHKELKAKHPYDFSHFIEGYQFYAKGPSAEGNTEQDQHEESFALSEHSYPVSPPYRSTTPTPPIVPLNHPAVDSCVPHFTPPSYGRFRYSEAVSADTFHISENLEQVRQFELSAKEREGASTSGSSYADRLRKSVKYAVLPEGYPADVLDMYDEDEPRLLCSSCRDKDSIPEICQEKDNIPEIRVQEPEEAIDPEEEDYSVLVKTKEPNKLTVPREEVPDTSGLATMALRIEPDARSVSEKSDGSANGYGDFFDYYSRTSGGSVTHDGEDLDHASVSDTTDGRKPPPYNSKDQKSFVPVLAPLFEERSRTQIQTLAVELKEEQQFYMPFHPLHGSEERVNVIPDVREATITTAVGATNTNTNKGQRVPTKPLPAYVEHGHDEYNSRHRSICDGTNFWRDDFSTETIEYRVIVEKPAPTPLLPSKRRVPKPASIVGSDSPPHEIKDTNSLRRPTIVHVEPTIDPTPPPVPPKEPLTSEFPPTPPPKTAETAYCPSQPAYGPAPHPSVADIGRGMRIEDEDIYDNTPYRDNFDTPTPRRAGPTKAMKVLGVEMNEIRQTSGFESGAFKPFTPCAGGNLEKEVNHITNRNSKLDQDESKSSKSLLGFRGGVSDLFRKRDKTAGPSNINTEAPQADKCSSVETGASSPDSPRPGLFKRLFNNKRQSDAPSTAPSIESYGGSNRNHESWDSSRASGDTGLTSNDDAFMSYGSHHTVPDSGKTSTGNTSSPADYVDDRINPNFSVKLNDKPPKTKSSLFFGREKSEDPGLTIGGVSIPVPEEEKGVSVFGFFQKDKEMEPERDDGALIEDIKKRIVEQASFERSEEFARQKQKAFDDKQKAKIIPGRKGYFNGKGEYYRAKNLLELELCDSENSEPLSFSEVKEKYEKEKPEPVKEPKRWGPPDHMPPSDRNAEREVDDFHLQPEIMFGDYDLPTPIVEEPETVVSEQPGVSRESITVKSPVTPGFSPENEPPSHWSDDSDEEDHDHDSQPPTPSNPSFGRSTKRHKRTGSGSSNLGTGPMFMKKAVRKFKANRKSAEVRASPSLASKGNRDSVMSQTSNGSNRSTPISASAPPVPPPVPARGSTDAGIRSECRASRIPVRKVSVASPPSSRLTTGTYHDQKDNVVHHFGGTIPERSGSSLGHRGDRTSMPANLPERAKSSLGHNVADERLVREGIKCTADITADDVLSFVVKKKAQGKAQLEEEQRNRRAEEIRLNEVEAKLKREKIAAKSDKRLVKEKKRHEDAIEKSKFRVGLATRLAGRLIQRESDSLKSKGVQPTVPQNTYNNGPTPRNNHGPSSESQGIPEKHHITQYASEPWVPRPKPPNSQPAPKEWTSSQMEGRQESVIPPSKYKAAQEGPELERLPLDSHGLFIKRFQYERGHATFGCGPDDPPLAKEIPLPTEPVQLWEVPRWVMESKGPEWVYQWQNQGIYPENPWFPSYVNRCDDGLFDRPLFKRLLELGDLNGAMYWVFRQLMYEAIQEDKSNENSTTIAAISQTRLKFFEKFIKSVETMHERQNFARQYSEKFGKTDIDPLEDLDEEEREKELKDAAQKVASRQQKLQKILGNKAIPEAVMDDDTLRRDILLQRHFERQLEQYKMVEFSKQIQAWREMDELDARYIIEEEERLESQRKRVHKDTTIIAYRDFLGLVLLPQWLASEDLDPDVDPGEIRQFGMGEAETRARKRRVLKAGEDIENQLRRIDEENADHSFWLEVESIYRHNIAKHLGIAVEELDRWIRGRTKLPEGPNGLKVQEWKPLFDPAGSDWVLDGPSLWNFNVYETENLVMECKKHHIEVEEIQYKNKRLLSLGNLSDSARRFIVDATQSQVDALRREWAVKKLLIMELGIDRWQEKYCEPDDEVEDTALEEVSGMDRIDREIARETGLGASIEQSRMHQIEDTALEEDDGMNWIEREMAREAREAKAKEAELASKIEGPWEMESEEALAFAEAHCSASLTQMPDAVLVDSLRQGCSIHQRFGDL</sequence>
<evidence type="ECO:0000313" key="3">
    <source>
        <dbReference type="EMBL" id="RVD81331.1"/>
    </source>
</evidence>
<evidence type="ECO:0000256" key="2">
    <source>
        <dbReference type="SAM" id="MobiDB-lite"/>
    </source>
</evidence>
<feature type="compositionally biased region" description="Polar residues" evidence="2">
    <location>
        <begin position="1302"/>
        <end position="1312"/>
    </location>
</feature>
<feature type="coiled-coil region" evidence="1">
    <location>
        <begin position="1390"/>
        <end position="1424"/>
    </location>
</feature>
<dbReference type="OrthoDB" id="5426577at2759"/>
<feature type="region of interest" description="Disordered" evidence="2">
    <location>
        <begin position="1462"/>
        <end position="1547"/>
    </location>
</feature>
<feature type="region of interest" description="Disordered" evidence="2">
    <location>
        <begin position="32"/>
        <end position="174"/>
    </location>
</feature>